<name>A0A1I4EVS0_9HYPH</name>
<dbReference type="InterPro" id="IPR015421">
    <property type="entry name" value="PyrdxlP-dep_Trfase_major"/>
</dbReference>
<dbReference type="Proteomes" id="UP000323300">
    <property type="component" value="Unassembled WGS sequence"/>
</dbReference>
<organism evidence="1 2">
    <name type="scientific">Neomesorhizobium albiziae</name>
    <dbReference type="NCBI Taxonomy" id="335020"/>
    <lineage>
        <taxon>Bacteria</taxon>
        <taxon>Pseudomonadati</taxon>
        <taxon>Pseudomonadota</taxon>
        <taxon>Alphaproteobacteria</taxon>
        <taxon>Hyphomicrobiales</taxon>
        <taxon>Phyllobacteriaceae</taxon>
        <taxon>Neomesorhizobium</taxon>
    </lineage>
</organism>
<dbReference type="PANTHER" id="PTHR46577:SF1">
    <property type="entry name" value="HTH-TYPE TRANSCRIPTIONAL REGULATORY PROTEIN GABR"/>
    <property type="match status" value="1"/>
</dbReference>
<evidence type="ECO:0000313" key="1">
    <source>
        <dbReference type="EMBL" id="SFL09802.1"/>
    </source>
</evidence>
<dbReference type="AlphaFoldDB" id="A0A1I4EVS0"/>
<evidence type="ECO:0000313" key="2">
    <source>
        <dbReference type="Proteomes" id="UP000323300"/>
    </source>
</evidence>
<accession>A0A1I4EVS0</accession>
<dbReference type="InterPro" id="IPR051446">
    <property type="entry name" value="HTH_trans_reg/aminotransferase"/>
</dbReference>
<dbReference type="EMBL" id="FOSL01000031">
    <property type="protein sequence ID" value="SFL09802.1"/>
    <property type="molecule type" value="Genomic_DNA"/>
</dbReference>
<reference evidence="1 2" key="1">
    <citation type="submission" date="2016-10" db="EMBL/GenBank/DDBJ databases">
        <authorList>
            <person name="Varghese N."/>
            <person name="Submissions S."/>
        </authorList>
    </citation>
    <scope>NUCLEOTIDE SEQUENCE [LARGE SCALE GENOMIC DNA]</scope>
    <source>
        <strain evidence="1 2">DSM 21822</strain>
    </source>
</reference>
<dbReference type="PANTHER" id="PTHR46577">
    <property type="entry name" value="HTH-TYPE TRANSCRIPTIONAL REGULATORY PROTEIN GABR"/>
    <property type="match status" value="1"/>
</dbReference>
<dbReference type="Gene3D" id="3.40.640.10">
    <property type="entry name" value="Type I PLP-dependent aspartate aminotransferase-like (Major domain)"/>
    <property type="match status" value="1"/>
</dbReference>
<protein>
    <submittedName>
        <fullName evidence="1">GntR family transcriptional regulator / MocR family aminotransferase</fullName>
    </submittedName>
</protein>
<dbReference type="GO" id="GO:0008483">
    <property type="term" value="F:transaminase activity"/>
    <property type="evidence" value="ECO:0007669"/>
    <property type="project" value="UniProtKB-KW"/>
</dbReference>
<gene>
    <name evidence="1" type="ORF">SAMN04488498_13123</name>
</gene>
<dbReference type="RefSeq" id="WP_210249720.1">
    <property type="nucleotide sequence ID" value="NZ_BSPE01000057.1"/>
</dbReference>
<keyword evidence="2" id="KW-1185">Reference proteome</keyword>
<keyword evidence="1" id="KW-0032">Aminotransferase</keyword>
<proteinExistence type="predicted"/>
<keyword evidence="1" id="KW-0808">Transferase</keyword>
<dbReference type="SUPFAM" id="SSF53383">
    <property type="entry name" value="PLP-dependent transferases"/>
    <property type="match status" value="1"/>
</dbReference>
<dbReference type="InterPro" id="IPR015424">
    <property type="entry name" value="PyrdxlP-dep_Trfase"/>
</dbReference>
<sequence length="128" mass="13805">MGPPAGKPHFKGLDLCARLLLDPGDPFVIENPGYLLARCAFAAAGGIAVPIPVDRDGLTTDSLLSARLAYVTPSHQFPLGSVLSATRRRALLAWAAHTGACIIEDDYDGEYRHDIAPIRLCRHSTRSR</sequence>